<dbReference type="EMBL" id="JAEINI020000007">
    <property type="protein sequence ID" value="MCB5227480.1"/>
    <property type="molecule type" value="Genomic_DNA"/>
</dbReference>
<protein>
    <recommendedName>
        <fullName evidence="4">Arsenate reductase</fullName>
        <ecNumber evidence="4">1.20.4.1</ecNumber>
    </recommendedName>
</protein>
<dbReference type="InterPro" id="IPR006660">
    <property type="entry name" value="Arsenate_reductase-like"/>
</dbReference>
<evidence type="ECO:0000256" key="2">
    <source>
        <dbReference type="ARBA" id="ARBA00023002"/>
    </source>
</evidence>
<dbReference type="EC" id="1.20.4.1" evidence="4"/>
<comment type="caution">
    <text evidence="5">The sequence shown here is derived from an EMBL/GenBank/DDBJ whole genome shotgun (WGS) entry which is preliminary data.</text>
</comment>
<dbReference type="NCBIfam" id="TIGR00014">
    <property type="entry name" value="arsC"/>
    <property type="match status" value="1"/>
</dbReference>
<comment type="similarity">
    <text evidence="1 3 4">Belongs to the ArsC family.</text>
</comment>
<reference evidence="5 6" key="1">
    <citation type="submission" date="2021-10" db="EMBL/GenBank/DDBJ databases">
        <title>Alishewanella koreense sp. nov. isolated from seawater of southwestern coast in South Korea and the proposal for the reclassification of Rheinheimera perlucida and Rheinheimera tuosuensis as Arsukibacterium perlucida and Arsukibacterium tuosuensis.</title>
        <authorList>
            <person name="Kim K.H."/>
            <person name="Ruan W."/>
            <person name="Kim K.R."/>
            <person name="Baek J.H."/>
            <person name="Jeon C.O."/>
        </authorList>
    </citation>
    <scope>NUCLEOTIDE SEQUENCE [LARGE SCALE GENOMIC DNA]</scope>
    <source>
        <strain evidence="5 6">16-MA</strain>
    </source>
</reference>
<comment type="catalytic activity">
    <reaction evidence="4">
        <text>[glutaredoxin]-dithiol + arsenate + glutathione + H(+) = glutathionyl-S-S-[glutaredoxin] + arsenite + H2O</text>
        <dbReference type="Rhea" id="RHEA:22016"/>
        <dbReference type="Rhea" id="RHEA-COMP:10729"/>
        <dbReference type="Rhea" id="RHEA-COMP:17668"/>
        <dbReference type="ChEBI" id="CHEBI:15377"/>
        <dbReference type="ChEBI" id="CHEBI:15378"/>
        <dbReference type="ChEBI" id="CHEBI:29242"/>
        <dbReference type="ChEBI" id="CHEBI:29950"/>
        <dbReference type="ChEBI" id="CHEBI:48597"/>
        <dbReference type="ChEBI" id="CHEBI:57925"/>
        <dbReference type="ChEBI" id="CHEBI:146199"/>
        <dbReference type="EC" id="1.20.4.1"/>
    </reaction>
</comment>
<evidence type="ECO:0000256" key="3">
    <source>
        <dbReference type="PROSITE-ProRule" id="PRU01282"/>
    </source>
</evidence>
<dbReference type="CDD" id="cd03034">
    <property type="entry name" value="ArsC_ArsC"/>
    <property type="match status" value="1"/>
</dbReference>
<dbReference type="Proteomes" id="UP000633814">
    <property type="component" value="Unassembled WGS sequence"/>
</dbReference>
<dbReference type="Pfam" id="PF03960">
    <property type="entry name" value="ArsC"/>
    <property type="match status" value="1"/>
</dbReference>
<organism evidence="5 6">
    <name type="scientific">Alishewanella maricola</name>
    <dbReference type="NCBI Taxonomy" id="2795740"/>
    <lineage>
        <taxon>Bacteria</taxon>
        <taxon>Pseudomonadati</taxon>
        <taxon>Pseudomonadota</taxon>
        <taxon>Gammaproteobacteria</taxon>
        <taxon>Alteromonadales</taxon>
        <taxon>Alteromonadaceae</taxon>
        <taxon>Alishewanella</taxon>
    </lineage>
</organism>
<proteinExistence type="inferred from homology"/>
<dbReference type="GO" id="GO:0008794">
    <property type="term" value="F:arsenate reductase (glutaredoxin) activity"/>
    <property type="evidence" value="ECO:0007669"/>
    <property type="project" value="UniProtKB-EC"/>
</dbReference>
<dbReference type="PANTHER" id="PTHR30041">
    <property type="entry name" value="ARSENATE REDUCTASE"/>
    <property type="match status" value="1"/>
</dbReference>
<keyword evidence="6" id="KW-1185">Reference proteome</keyword>
<gene>
    <name evidence="5" type="primary">arsC</name>
    <name evidence="5" type="ORF">JAO78_011725</name>
</gene>
<keyword evidence="2 4" id="KW-0560">Oxidoreductase</keyword>
<sequence length="114" mass="12682">MIIYHNPRCSKSRDALALLADSGQPYQVIEYLKTPLDYPAIVDLLAKLKLPARQILRSKEPEYQSLNLADPSLSEQQIIEAVVAHPRLMERPIVVKGEQAAIGRPLANIEALLA</sequence>
<evidence type="ECO:0000256" key="1">
    <source>
        <dbReference type="ARBA" id="ARBA00007198"/>
    </source>
</evidence>
<dbReference type="PROSITE" id="PS51353">
    <property type="entry name" value="ARSC"/>
    <property type="match status" value="1"/>
</dbReference>
<dbReference type="PANTHER" id="PTHR30041:SF4">
    <property type="entry name" value="ARSENATE REDUCTASE"/>
    <property type="match status" value="1"/>
</dbReference>
<accession>A0ABS8C6A6</accession>
<dbReference type="InterPro" id="IPR036249">
    <property type="entry name" value="Thioredoxin-like_sf"/>
</dbReference>
<name>A0ABS8C6A6_9ALTE</name>
<dbReference type="RefSeq" id="WP_226751547.1">
    <property type="nucleotide sequence ID" value="NZ_JAEINI020000007.1"/>
</dbReference>
<dbReference type="Gene3D" id="3.40.30.10">
    <property type="entry name" value="Glutaredoxin"/>
    <property type="match status" value="1"/>
</dbReference>
<evidence type="ECO:0000256" key="4">
    <source>
        <dbReference type="RuleBase" id="RU362029"/>
    </source>
</evidence>
<dbReference type="InterPro" id="IPR006659">
    <property type="entry name" value="Arsenate_reductase"/>
</dbReference>
<dbReference type="SUPFAM" id="SSF52833">
    <property type="entry name" value="Thioredoxin-like"/>
    <property type="match status" value="1"/>
</dbReference>
<evidence type="ECO:0000313" key="6">
    <source>
        <dbReference type="Proteomes" id="UP000633814"/>
    </source>
</evidence>
<evidence type="ECO:0000313" key="5">
    <source>
        <dbReference type="EMBL" id="MCB5227480.1"/>
    </source>
</evidence>